<keyword evidence="2" id="KW-1185">Reference proteome</keyword>
<proteinExistence type="predicted"/>
<sequence>MPPKTEKQPNINAPKDKDTSINARKAKATPQSSLLRKCLQIPPHFPLILRLPAPPLPTCEEN</sequence>
<name>A0ACC2SJR7_9FUNG</name>
<accession>A0ACC2SJR7</accession>
<dbReference type="EMBL" id="QTSX02005002">
    <property type="protein sequence ID" value="KAJ9062533.1"/>
    <property type="molecule type" value="Genomic_DNA"/>
</dbReference>
<reference evidence="1" key="1">
    <citation type="submission" date="2022-04" db="EMBL/GenBank/DDBJ databases">
        <title>Genome of the entomopathogenic fungus Entomophthora muscae.</title>
        <authorList>
            <person name="Elya C."/>
            <person name="Lovett B.R."/>
            <person name="Lee E."/>
            <person name="Macias A.M."/>
            <person name="Hajek A.E."/>
            <person name="De Bivort B.L."/>
            <person name="Kasson M.T."/>
            <person name="De Fine Licht H.H."/>
            <person name="Stajich J.E."/>
        </authorList>
    </citation>
    <scope>NUCLEOTIDE SEQUENCE</scope>
    <source>
        <strain evidence="1">Berkeley</strain>
    </source>
</reference>
<evidence type="ECO:0000313" key="1">
    <source>
        <dbReference type="EMBL" id="KAJ9062533.1"/>
    </source>
</evidence>
<gene>
    <name evidence="1" type="ORF">DSO57_1009878</name>
</gene>
<protein>
    <submittedName>
        <fullName evidence="1">Uncharacterized protein</fullName>
    </submittedName>
</protein>
<organism evidence="1 2">
    <name type="scientific">Entomophthora muscae</name>
    <dbReference type="NCBI Taxonomy" id="34485"/>
    <lineage>
        <taxon>Eukaryota</taxon>
        <taxon>Fungi</taxon>
        <taxon>Fungi incertae sedis</taxon>
        <taxon>Zoopagomycota</taxon>
        <taxon>Entomophthoromycotina</taxon>
        <taxon>Entomophthoromycetes</taxon>
        <taxon>Entomophthorales</taxon>
        <taxon>Entomophthoraceae</taxon>
        <taxon>Entomophthora</taxon>
    </lineage>
</organism>
<dbReference type="Proteomes" id="UP001165960">
    <property type="component" value="Unassembled WGS sequence"/>
</dbReference>
<evidence type="ECO:0000313" key="2">
    <source>
        <dbReference type="Proteomes" id="UP001165960"/>
    </source>
</evidence>
<comment type="caution">
    <text evidence="1">The sequence shown here is derived from an EMBL/GenBank/DDBJ whole genome shotgun (WGS) entry which is preliminary data.</text>
</comment>